<feature type="domain" description="Major facilitator superfamily (MFS) profile" evidence="2">
    <location>
        <begin position="7"/>
        <end position="145"/>
    </location>
</feature>
<evidence type="ECO:0000313" key="4">
    <source>
        <dbReference type="Proteomes" id="UP001596328"/>
    </source>
</evidence>
<organism evidence="3 4">
    <name type="scientific">Halobium palmae</name>
    <dbReference type="NCBI Taxonomy" id="1776492"/>
    <lineage>
        <taxon>Archaea</taxon>
        <taxon>Methanobacteriati</taxon>
        <taxon>Methanobacteriota</taxon>
        <taxon>Stenosarchaea group</taxon>
        <taxon>Halobacteria</taxon>
        <taxon>Halobacteriales</taxon>
        <taxon>Haloferacaceae</taxon>
        <taxon>Halobium</taxon>
    </lineage>
</organism>
<reference evidence="3 4" key="1">
    <citation type="journal article" date="2019" name="Int. J. Syst. Evol. Microbiol.">
        <title>The Global Catalogue of Microorganisms (GCM) 10K type strain sequencing project: providing services to taxonomists for standard genome sequencing and annotation.</title>
        <authorList>
            <consortium name="The Broad Institute Genomics Platform"/>
            <consortium name="The Broad Institute Genome Sequencing Center for Infectious Disease"/>
            <person name="Wu L."/>
            <person name="Ma J."/>
        </authorList>
    </citation>
    <scope>NUCLEOTIDE SEQUENCE [LARGE SCALE GENOMIC DNA]</scope>
    <source>
        <strain evidence="3 4">NBRC 111368</strain>
    </source>
</reference>
<keyword evidence="1" id="KW-0472">Membrane</keyword>
<protein>
    <submittedName>
        <fullName evidence="3">MFS transporter</fullName>
    </submittedName>
</protein>
<feature type="transmembrane region" description="Helical" evidence="1">
    <location>
        <begin position="50"/>
        <end position="75"/>
    </location>
</feature>
<dbReference type="InterPro" id="IPR020846">
    <property type="entry name" value="MFS_dom"/>
</dbReference>
<dbReference type="Proteomes" id="UP001596328">
    <property type="component" value="Unassembled WGS sequence"/>
</dbReference>
<keyword evidence="1" id="KW-0812">Transmembrane</keyword>
<dbReference type="Gene3D" id="1.20.1250.20">
    <property type="entry name" value="MFS general substrate transporter like domains"/>
    <property type="match status" value="1"/>
</dbReference>
<comment type="caution">
    <text evidence="3">The sequence shown here is derived from an EMBL/GenBank/DDBJ whole genome shotgun (WGS) entry which is preliminary data.</text>
</comment>
<feature type="transmembrane region" description="Helical" evidence="1">
    <location>
        <begin position="82"/>
        <end position="101"/>
    </location>
</feature>
<name>A0ABD5S4D8_9EURY</name>
<feature type="non-terminal residue" evidence="3">
    <location>
        <position position="145"/>
    </location>
</feature>
<evidence type="ECO:0000313" key="3">
    <source>
        <dbReference type="EMBL" id="MFC6726569.1"/>
    </source>
</evidence>
<dbReference type="InterPro" id="IPR036259">
    <property type="entry name" value="MFS_trans_sf"/>
</dbReference>
<dbReference type="EMBL" id="JBHSWU010001222">
    <property type="protein sequence ID" value="MFC6726569.1"/>
    <property type="molecule type" value="Genomic_DNA"/>
</dbReference>
<sequence>MDRSSLRFPALYLTRFAGGFGFITLVTLLGKYVDALAAATTVLGVTFSEGFVIGMFTTGFTLAQTAAVVPLAWAGDRYDKRLVLLSVMGLGVVAYAVFPLVSTPVGFVSARAFQGVAVTGMGLMSLALVGELSAPGTRANHIGKS</sequence>
<dbReference type="PROSITE" id="PS50850">
    <property type="entry name" value="MFS"/>
    <property type="match status" value="1"/>
</dbReference>
<feature type="transmembrane region" description="Helical" evidence="1">
    <location>
        <begin position="12"/>
        <end position="30"/>
    </location>
</feature>
<evidence type="ECO:0000259" key="2">
    <source>
        <dbReference type="PROSITE" id="PS50850"/>
    </source>
</evidence>
<evidence type="ECO:0000256" key="1">
    <source>
        <dbReference type="SAM" id="Phobius"/>
    </source>
</evidence>
<dbReference type="SUPFAM" id="SSF103473">
    <property type="entry name" value="MFS general substrate transporter"/>
    <property type="match status" value="1"/>
</dbReference>
<keyword evidence="4" id="KW-1185">Reference proteome</keyword>
<keyword evidence="1" id="KW-1133">Transmembrane helix</keyword>
<proteinExistence type="predicted"/>
<feature type="transmembrane region" description="Helical" evidence="1">
    <location>
        <begin position="113"/>
        <end position="134"/>
    </location>
</feature>
<dbReference type="AlphaFoldDB" id="A0ABD5S4D8"/>
<accession>A0ABD5S4D8</accession>
<gene>
    <name evidence="3" type="ORF">ACFQE1_19810</name>
</gene>